<dbReference type="EC" id="3.2.1.-" evidence="9"/>
<dbReference type="Proteomes" id="UP000523821">
    <property type="component" value="Unassembled WGS sequence"/>
</dbReference>
<reference evidence="11 12" key="1">
    <citation type="submission" date="2020-08" db="EMBL/GenBank/DDBJ databases">
        <title>Genomic Encyclopedia of Type Strains, Phase IV (KMG-IV): sequencing the most valuable type-strain genomes for metagenomic binning, comparative biology and taxonomic classification.</title>
        <authorList>
            <person name="Goeker M."/>
        </authorList>
    </citation>
    <scope>NUCLEOTIDE SEQUENCE [LARGE SCALE GENOMIC DNA]</scope>
    <source>
        <strain evidence="11 12">DSM 16268</strain>
    </source>
</reference>
<accession>A0A7W9CUW0</accession>
<evidence type="ECO:0000256" key="2">
    <source>
        <dbReference type="ARBA" id="ARBA00009209"/>
    </source>
</evidence>
<dbReference type="RefSeq" id="WP_183853961.1">
    <property type="nucleotide sequence ID" value="NZ_JACHOO010000002.1"/>
</dbReference>
<keyword evidence="6 9" id="KW-0326">Glycosidase</keyword>
<feature type="active site" description="Nucleophile" evidence="8">
    <location>
        <position position="116"/>
    </location>
</feature>
<sequence length="346" mass="37427">MRLALCAALLFASASAVEAEELTVKDTVTAAEWAAYRDRFVDPGGRVIDDGNGGISHSESQGYGLILAYAANDRASFESIWFFTRTQLLLRDDGLAFWRWDPATTPHVTDRNNASDGDILIAYALGLAGEGWAEPRYRQAGARLAASIGRAVVIERNGVPLLLPGVEGFDERSEKDRLILNLSYFVFEALPVLARLDAATDWAALGRSGRGLVAAARFGETRLPTDWIDYRDGKVSPAKGFDPVYGYNAFRIPLYLARAGETDADLLGPFRAAAEAGPAVVDVTTGKPKEALGEPGYAAVGAVLGCILDGRKMPDALESFAPTLYYPSTLHLLSLAYLRERHPQCL</sequence>
<dbReference type="EMBL" id="JACHOO010000002">
    <property type="protein sequence ID" value="MBB5752370.1"/>
    <property type="molecule type" value="Genomic_DNA"/>
</dbReference>
<evidence type="ECO:0000256" key="10">
    <source>
        <dbReference type="SAM" id="SignalP"/>
    </source>
</evidence>
<evidence type="ECO:0000256" key="7">
    <source>
        <dbReference type="ARBA" id="ARBA00023326"/>
    </source>
</evidence>
<keyword evidence="12" id="KW-1185">Reference proteome</keyword>
<comment type="similarity">
    <text evidence="2 9">Belongs to the glycosyl hydrolase 8 (cellulase D) family.</text>
</comment>
<feature type="chain" id="PRO_5031015982" description="Glucanase" evidence="10">
    <location>
        <begin position="20"/>
        <end position="346"/>
    </location>
</feature>
<keyword evidence="7 9" id="KW-0624">Polysaccharide degradation</keyword>
<organism evidence="11 12">
    <name type="scientific">Prosthecomicrobium pneumaticum</name>
    <dbReference type="NCBI Taxonomy" id="81895"/>
    <lineage>
        <taxon>Bacteria</taxon>
        <taxon>Pseudomonadati</taxon>
        <taxon>Pseudomonadota</taxon>
        <taxon>Alphaproteobacteria</taxon>
        <taxon>Hyphomicrobiales</taxon>
        <taxon>Kaistiaceae</taxon>
        <taxon>Prosthecomicrobium</taxon>
    </lineage>
</organism>
<evidence type="ECO:0000256" key="8">
    <source>
        <dbReference type="PROSITE-ProRule" id="PRU10058"/>
    </source>
</evidence>
<dbReference type="Gene3D" id="1.50.10.10">
    <property type="match status" value="1"/>
</dbReference>
<evidence type="ECO:0000256" key="4">
    <source>
        <dbReference type="ARBA" id="ARBA00022801"/>
    </source>
</evidence>
<evidence type="ECO:0000256" key="9">
    <source>
        <dbReference type="RuleBase" id="RU361167"/>
    </source>
</evidence>
<proteinExistence type="inferred from homology"/>
<dbReference type="Pfam" id="PF01270">
    <property type="entry name" value="Glyco_hydro_8"/>
    <property type="match status" value="1"/>
</dbReference>
<evidence type="ECO:0000256" key="6">
    <source>
        <dbReference type="ARBA" id="ARBA00023295"/>
    </source>
</evidence>
<gene>
    <name evidence="11" type="ORF">GGQ63_001422</name>
</gene>
<dbReference type="PROSITE" id="PS00812">
    <property type="entry name" value="GLYCOSYL_HYDROL_F8"/>
    <property type="match status" value="1"/>
</dbReference>
<keyword evidence="4 9" id="KW-0378">Hydrolase</keyword>
<evidence type="ECO:0000256" key="1">
    <source>
        <dbReference type="ARBA" id="ARBA00000966"/>
    </source>
</evidence>
<evidence type="ECO:0000256" key="5">
    <source>
        <dbReference type="ARBA" id="ARBA00023001"/>
    </source>
</evidence>
<name>A0A7W9CUW0_9HYPH</name>
<evidence type="ECO:0000256" key="3">
    <source>
        <dbReference type="ARBA" id="ARBA00022729"/>
    </source>
</evidence>
<dbReference type="InterPro" id="IPR008928">
    <property type="entry name" value="6-hairpin_glycosidase_sf"/>
</dbReference>
<dbReference type="GO" id="GO:0030245">
    <property type="term" value="P:cellulose catabolic process"/>
    <property type="evidence" value="ECO:0007669"/>
    <property type="project" value="UniProtKB-KW"/>
</dbReference>
<protein>
    <recommendedName>
        <fullName evidence="9">Glucanase</fullName>
        <ecNumber evidence="9">3.2.1.-</ecNumber>
    </recommendedName>
</protein>
<dbReference type="InterPro" id="IPR019834">
    <property type="entry name" value="Glyco_hydro_8_CS"/>
</dbReference>
<dbReference type="SUPFAM" id="SSF48208">
    <property type="entry name" value="Six-hairpin glycosidases"/>
    <property type="match status" value="1"/>
</dbReference>
<dbReference type="GO" id="GO:0008810">
    <property type="term" value="F:cellulase activity"/>
    <property type="evidence" value="ECO:0007669"/>
    <property type="project" value="UniProtKB-EC"/>
</dbReference>
<keyword evidence="3 10" id="KW-0732">Signal</keyword>
<dbReference type="AlphaFoldDB" id="A0A7W9CUW0"/>
<keyword evidence="7 9" id="KW-0119">Carbohydrate metabolism</keyword>
<feature type="signal peptide" evidence="10">
    <location>
        <begin position="1"/>
        <end position="19"/>
    </location>
</feature>
<comment type="caution">
    <text evidence="11">The sequence shown here is derived from an EMBL/GenBank/DDBJ whole genome shotgun (WGS) entry which is preliminary data.</text>
</comment>
<dbReference type="InterPro" id="IPR012341">
    <property type="entry name" value="6hp_glycosidase-like_sf"/>
</dbReference>
<dbReference type="InterPro" id="IPR002037">
    <property type="entry name" value="Glyco_hydro_8"/>
</dbReference>
<evidence type="ECO:0000313" key="12">
    <source>
        <dbReference type="Proteomes" id="UP000523821"/>
    </source>
</evidence>
<evidence type="ECO:0000313" key="11">
    <source>
        <dbReference type="EMBL" id="MBB5752370.1"/>
    </source>
</evidence>
<comment type="catalytic activity">
    <reaction evidence="1">
        <text>Endohydrolysis of (1-&gt;4)-beta-D-glucosidic linkages in cellulose, lichenin and cereal beta-D-glucans.</text>
        <dbReference type="EC" id="3.2.1.4"/>
    </reaction>
</comment>
<keyword evidence="5" id="KW-0136">Cellulose degradation</keyword>
<dbReference type="PRINTS" id="PR00735">
    <property type="entry name" value="GLHYDRLASE8"/>
</dbReference>